<reference evidence="3" key="2">
    <citation type="submission" date="2025-08" db="UniProtKB">
        <authorList>
            <consortium name="Ensembl"/>
        </authorList>
    </citation>
    <scope>IDENTIFICATION</scope>
</reference>
<feature type="transmembrane region" description="Helical" evidence="2">
    <location>
        <begin position="64"/>
        <end position="83"/>
    </location>
</feature>
<name>A0A8C8U3G9_PERMB</name>
<feature type="compositionally biased region" description="Polar residues" evidence="1">
    <location>
        <begin position="319"/>
        <end position="334"/>
    </location>
</feature>
<feature type="transmembrane region" description="Helical" evidence="2">
    <location>
        <begin position="36"/>
        <end position="52"/>
    </location>
</feature>
<accession>A0A8C8U3G9</accession>
<organism evidence="3 4">
    <name type="scientific">Peromyscus maniculatus bairdii</name>
    <name type="common">Prairie deer mouse</name>
    <dbReference type="NCBI Taxonomy" id="230844"/>
    <lineage>
        <taxon>Eukaryota</taxon>
        <taxon>Metazoa</taxon>
        <taxon>Chordata</taxon>
        <taxon>Craniata</taxon>
        <taxon>Vertebrata</taxon>
        <taxon>Euteleostomi</taxon>
        <taxon>Mammalia</taxon>
        <taxon>Eutheria</taxon>
        <taxon>Euarchontoglires</taxon>
        <taxon>Glires</taxon>
        <taxon>Rodentia</taxon>
        <taxon>Myomorpha</taxon>
        <taxon>Muroidea</taxon>
        <taxon>Cricetidae</taxon>
        <taxon>Neotominae</taxon>
        <taxon>Peromyscus</taxon>
    </lineage>
</organism>
<evidence type="ECO:0000313" key="3">
    <source>
        <dbReference type="Ensembl" id="ENSPEMP00000025044.1"/>
    </source>
</evidence>
<sequence>MEGLVLLKALVTRLLFVLHSLVAVWRVTWVKNERRYWLLALLNLLLVLETVLTLKFKRGRGYKWLSPAIFLYLINIMPSLWLLEMHHENQHCSNLSEKLAQNFSRRGDVNQPMVSHKYTNEMDKIALLRLKDLSMVCEPVWTLGLHQTLLLILILGRWLLPIGGTITRDQLSELLLMFVGTAADILEFTTETLKENNVRNNTILVSGILVVWTWSMLQFPLDLAVQLKLVCPSSVKARGFLRLFLCQYSADLWTIGLSFFIQDGPFLVVRLVLMIYFKVINHMLVFFAVKNSLVMALHFYRLVALIMATRASMQGCPESLQTGHSGPDQPSESGPSDWEDTSREALPLQASPVTSEEEITTWYPITSWELWWLCFP</sequence>
<evidence type="ECO:0000313" key="4">
    <source>
        <dbReference type="Proteomes" id="UP000694547"/>
    </source>
</evidence>
<feature type="region of interest" description="Disordered" evidence="1">
    <location>
        <begin position="318"/>
        <end position="342"/>
    </location>
</feature>
<dbReference type="PANTHER" id="PTHR22168:SF3">
    <property type="entry name" value="TRANSMEMBRANE PROTEIN 26"/>
    <property type="match status" value="1"/>
</dbReference>
<dbReference type="AlphaFoldDB" id="A0A8C8U3G9"/>
<feature type="transmembrane region" description="Helical" evidence="2">
    <location>
        <begin position="202"/>
        <end position="219"/>
    </location>
</feature>
<reference evidence="3 4" key="1">
    <citation type="submission" date="2018-10" db="EMBL/GenBank/DDBJ databases">
        <title>Improved assembly of the deer mouse Peromyscus maniculatus genome.</title>
        <authorList>
            <person name="Lassance J.-M."/>
            <person name="Hoekstra H.E."/>
        </authorList>
    </citation>
    <scope>NUCLEOTIDE SEQUENCE [LARGE SCALE GENOMIC DNA]</scope>
</reference>
<evidence type="ECO:0000256" key="2">
    <source>
        <dbReference type="SAM" id="Phobius"/>
    </source>
</evidence>
<keyword evidence="2" id="KW-0812">Transmembrane</keyword>
<dbReference type="Proteomes" id="UP000694547">
    <property type="component" value="Chromosome 21"/>
</dbReference>
<reference evidence="3" key="3">
    <citation type="submission" date="2025-09" db="UniProtKB">
        <authorList>
            <consortium name="Ensembl"/>
        </authorList>
    </citation>
    <scope>IDENTIFICATION</scope>
</reference>
<dbReference type="InterPro" id="IPR019169">
    <property type="entry name" value="Transmembrane_26"/>
</dbReference>
<feature type="transmembrane region" description="Helical" evidence="2">
    <location>
        <begin position="267"/>
        <end position="289"/>
    </location>
</feature>
<keyword evidence="2" id="KW-1133">Transmembrane helix</keyword>
<dbReference type="Pfam" id="PF09772">
    <property type="entry name" value="Tmem26"/>
    <property type="match status" value="1"/>
</dbReference>
<dbReference type="GeneTree" id="ENSGT00390000014794"/>
<dbReference type="Ensembl" id="ENSPEMT00000029429.2">
    <property type="protein sequence ID" value="ENSPEMP00000025044.1"/>
    <property type="gene ID" value="ENSPEMG00000021587.2"/>
</dbReference>
<feature type="transmembrane region" description="Helical" evidence="2">
    <location>
        <begin position="240"/>
        <end position="261"/>
    </location>
</feature>
<keyword evidence="4" id="KW-1185">Reference proteome</keyword>
<proteinExistence type="predicted"/>
<protein>
    <submittedName>
        <fullName evidence="3">Transmembrane protein 26</fullName>
    </submittedName>
</protein>
<keyword evidence="2" id="KW-0472">Membrane</keyword>
<dbReference type="PANTHER" id="PTHR22168">
    <property type="entry name" value="TMEM26 PROTEIN"/>
    <property type="match status" value="1"/>
</dbReference>
<evidence type="ECO:0000256" key="1">
    <source>
        <dbReference type="SAM" id="MobiDB-lite"/>
    </source>
</evidence>